<keyword evidence="2" id="KW-1185">Reference proteome</keyword>
<keyword evidence="1" id="KW-0378">Hydrolase</keyword>
<comment type="caution">
    <text evidence="1">The sequence shown here is derived from an EMBL/GenBank/DDBJ whole genome shotgun (WGS) entry which is preliminary data.</text>
</comment>
<dbReference type="Gene3D" id="3.40.50.1820">
    <property type="entry name" value="alpha/beta hydrolase"/>
    <property type="match status" value="1"/>
</dbReference>
<evidence type="ECO:0000313" key="1">
    <source>
        <dbReference type="EMBL" id="CDQ41223.1"/>
    </source>
</evidence>
<dbReference type="PANTHER" id="PTHR48098">
    <property type="entry name" value="ENTEROCHELIN ESTERASE-RELATED"/>
    <property type="match status" value="1"/>
</dbReference>
<dbReference type="InterPro" id="IPR000801">
    <property type="entry name" value="Esterase-like"/>
</dbReference>
<name>A0A024QFA0_9BACI</name>
<gene>
    <name evidence="1" type="ORF">BN990_03580</name>
</gene>
<dbReference type="Pfam" id="PF00756">
    <property type="entry name" value="Esterase"/>
    <property type="match status" value="1"/>
</dbReference>
<proteinExistence type="predicted"/>
<reference evidence="2" key="2">
    <citation type="submission" date="2014-05" db="EMBL/GenBank/DDBJ databases">
        <title>Draft genome sequence of Virgibacillus massiliensis Vm-5.</title>
        <authorList>
            <person name="Khelaifia S."/>
            <person name="Croce O."/>
            <person name="Lagier J.C."/>
            <person name="Raoult D."/>
        </authorList>
    </citation>
    <scope>NUCLEOTIDE SEQUENCE [LARGE SCALE GENOMIC DNA]</scope>
    <source>
        <strain evidence="2">Vm-5</strain>
    </source>
</reference>
<dbReference type="Proteomes" id="UP000028875">
    <property type="component" value="Unassembled WGS sequence"/>
</dbReference>
<dbReference type="OrthoDB" id="9803578at2"/>
<dbReference type="AlphaFoldDB" id="A0A024QFA0"/>
<dbReference type="InterPro" id="IPR050583">
    <property type="entry name" value="Mycobacterial_A85_antigen"/>
</dbReference>
<dbReference type="RefSeq" id="WP_148530722.1">
    <property type="nucleotide sequence ID" value="NZ_BNER01000009.1"/>
</dbReference>
<accession>A0A024QFA0</accession>
<dbReference type="eggNOG" id="COG2382">
    <property type="taxonomic scope" value="Bacteria"/>
</dbReference>
<evidence type="ECO:0000313" key="2">
    <source>
        <dbReference type="Proteomes" id="UP000028875"/>
    </source>
</evidence>
<sequence>MKKFEKVFYSEFLNKNFDYYLLTSDDTVNAYVLYMQDGKDYLELGGLENTVENIIESYPELAKKLVFVLIHPGDSLERWHSYHHSGNNFCMYIQFMNDEFIPEIEASLKRNVVKRGILGSSLGGNVSLNIAIKEPSNWTHLLLQSAAISKKDIAVINNVATLNWNIYQTVGIDEEQFVSPITKENLYILTRNRELYHTFLKQEATVQYKEQKERHEWAFWEKDLTSVLDFFINTP</sequence>
<organism evidence="1 2">
    <name type="scientific">Virgibacillus massiliensis</name>
    <dbReference type="NCBI Taxonomy" id="1462526"/>
    <lineage>
        <taxon>Bacteria</taxon>
        <taxon>Bacillati</taxon>
        <taxon>Bacillota</taxon>
        <taxon>Bacilli</taxon>
        <taxon>Bacillales</taxon>
        <taxon>Bacillaceae</taxon>
        <taxon>Virgibacillus</taxon>
    </lineage>
</organism>
<dbReference type="SUPFAM" id="SSF53474">
    <property type="entry name" value="alpha/beta-Hydrolases"/>
    <property type="match status" value="1"/>
</dbReference>
<dbReference type="EMBL" id="CCDP010000002">
    <property type="protein sequence ID" value="CDQ41223.1"/>
    <property type="molecule type" value="Genomic_DNA"/>
</dbReference>
<dbReference type="PANTHER" id="PTHR48098:SF3">
    <property type="entry name" value="IRON(III) ENTEROBACTIN ESTERASE"/>
    <property type="match status" value="1"/>
</dbReference>
<dbReference type="InterPro" id="IPR029058">
    <property type="entry name" value="AB_hydrolase_fold"/>
</dbReference>
<protein>
    <submittedName>
        <fullName evidence="1">Putative hydrolase of the alpha/beta superfamily protein</fullName>
    </submittedName>
</protein>
<reference evidence="1 2" key="1">
    <citation type="submission" date="2014-03" db="EMBL/GenBank/DDBJ databases">
        <authorList>
            <person name="Urmite Genomes U."/>
        </authorList>
    </citation>
    <scope>NUCLEOTIDE SEQUENCE [LARGE SCALE GENOMIC DNA]</scope>
    <source>
        <strain evidence="1 2">Vm-5</strain>
    </source>
</reference>
<dbReference type="GO" id="GO:0016787">
    <property type="term" value="F:hydrolase activity"/>
    <property type="evidence" value="ECO:0007669"/>
    <property type="project" value="UniProtKB-KW"/>
</dbReference>
<dbReference type="STRING" id="1462526.BN990_03580"/>